<organism evidence="2 3">
    <name type="scientific">Paramecium tetraurelia</name>
    <dbReference type="NCBI Taxonomy" id="5888"/>
    <lineage>
        <taxon>Eukaryota</taxon>
        <taxon>Sar</taxon>
        <taxon>Alveolata</taxon>
        <taxon>Ciliophora</taxon>
        <taxon>Intramacronucleata</taxon>
        <taxon>Oligohymenophorea</taxon>
        <taxon>Peniculida</taxon>
        <taxon>Parameciidae</taxon>
        <taxon>Paramecium</taxon>
    </lineage>
</organism>
<evidence type="ECO:0000313" key="3">
    <source>
        <dbReference type="Proteomes" id="UP000000600"/>
    </source>
</evidence>
<dbReference type="Proteomes" id="UP000000600">
    <property type="component" value="Unassembled WGS sequence"/>
</dbReference>
<dbReference type="GeneID" id="5025527"/>
<name>A0CNH8_PARTE</name>
<sequence>MKDDKVTDLDIKEKQLQIEESTTKILDQTKQKGELIEEINQQLKEQLLKKENKGKIQKNTINQFRECNKKNDQ</sequence>
<keyword evidence="3" id="KW-1185">Reference proteome</keyword>
<dbReference type="HOGENOM" id="CLU_2710167_0_0_1"/>
<proteinExistence type="predicted"/>
<dbReference type="EMBL" id="CT868119">
    <property type="protein sequence ID" value="CAK72345.1"/>
    <property type="molecule type" value="Genomic_DNA"/>
</dbReference>
<accession>A0CNH8</accession>
<protein>
    <submittedName>
        <fullName evidence="2">Uncharacterized protein</fullName>
    </submittedName>
</protein>
<dbReference type="InParanoid" id="A0CNH8"/>
<gene>
    <name evidence="2" type="ORF">GSPATT00008787001</name>
</gene>
<dbReference type="RefSeq" id="XP_001439742.1">
    <property type="nucleotide sequence ID" value="XM_001439705.1"/>
</dbReference>
<reference evidence="2 3" key="1">
    <citation type="journal article" date="2006" name="Nature">
        <title>Global trends of whole-genome duplications revealed by the ciliate Paramecium tetraurelia.</title>
        <authorList>
            <consortium name="Genoscope"/>
            <person name="Aury J.-M."/>
            <person name="Jaillon O."/>
            <person name="Duret L."/>
            <person name="Noel B."/>
            <person name="Jubin C."/>
            <person name="Porcel B.M."/>
            <person name="Segurens B."/>
            <person name="Daubin V."/>
            <person name="Anthouard V."/>
            <person name="Aiach N."/>
            <person name="Arnaiz O."/>
            <person name="Billaut A."/>
            <person name="Beisson J."/>
            <person name="Blanc I."/>
            <person name="Bouhouche K."/>
            <person name="Camara F."/>
            <person name="Duharcourt S."/>
            <person name="Guigo R."/>
            <person name="Gogendeau D."/>
            <person name="Katinka M."/>
            <person name="Keller A.-M."/>
            <person name="Kissmehl R."/>
            <person name="Klotz C."/>
            <person name="Koll F."/>
            <person name="Le Moue A."/>
            <person name="Lepere C."/>
            <person name="Malinsky S."/>
            <person name="Nowacki M."/>
            <person name="Nowak J.K."/>
            <person name="Plattner H."/>
            <person name="Poulain J."/>
            <person name="Ruiz F."/>
            <person name="Serrano V."/>
            <person name="Zagulski M."/>
            <person name="Dessen P."/>
            <person name="Betermier M."/>
            <person name="Weissenbach J."/>
            <person name="Scarpelli C."/>
            <person name="Schachter V."/>
            <person name="Sperling L."/>
            <person name="Meyer E."/>
            <person name="Cohen J."/>
            <person name="Wincker P."/>
        </authorList>
    </citation>
    <scope>NUCLEOTIDE SEQUENCE [LARGE SCALE GENOMIC DNA]</scope>
    <source>
        <strain evidence="2 3">Stock d4-2</strain>
    </source>
</reference>
<dbReference type="KEGG" id="ptm:GSPATT00008787001"/>
<dbReference type="AlphaFoldDB" id="A0CNH8"/>
<evidence type="ECO:0000256" key="1">
    <source>
        <dbReference type="SAM" id="Coils"/>
    </source>
</evidence>
<keyword evidence="1" id="KW-0175">Coiled coil</keyword>
<evidence type="ECO:0000313" key="2">
    <source>
        <dbReference type="EMBL" id="CAK72345.1"/>
    </source>
</evidence>
<feature type="coiled-coil region" evidence="1">
    <location>
        <begin position="26"/>
        <end position="53"/>
    </location>
</feature>